<evidence type="ECO:0000313" key="3">
    <source>
        <dbReference type="Proteomes" id="UP000053342"/>
    </source>
</evidence>
<dbReference type="EMBL" id="KN847332">
    <property type="protein sequence ID" value="KIW48908.1"/>
    <property type="molecule type" value="Genomic_DNA"/>
</dbReference>
<dbReference type="OrthoDB" id="4763033at2759"/>
<reference evidence="2 3" key="1">
    <citation type="submission" date="2015-01" db="EMBL/GenBank/DDBJ databases">
        <title>The Genome Sequence of Exophiala oligosperma CBS72588.</title>
        <authorList>
            <consortium name="The Broad Institute Genomics Platform"/>
            <person name="Cuomo C."/>
            <person name="de Hoog S."/>
            <person name="Gorbushina A."/>
            <person name="Stielow B."/>
            <person name="Teixiera M."/>
            <person name="Abouelleil A."/>
            <person name="Chapman S.B."/>
            <person name="Priest M."/>
            <person name="Young S.K."/>
            <person name="Wortman J."/>
            <person name="Nusbaum C."/>
            <person name="Birren B."/>
        </authorList>
    </citation>
    <scope>NUCLEOTIDE SEQUENCE [LARGE SCALE GENOMIC DNA]</scope>
    <source>
        <strain evidence="2 3">CBS 72588</strain>
    </source>
</reference>
<dbReference type="InterPro" id="IPR011051">
    <property type="entry name" value="RmlC_Cupin_sf"/>
</dbReference>
<protein>
    <recommendedName>
        <fullName evidence="1">Cupin type-1 domain-containing protein</fullName>
    </recommendedName>
</protein>
<dbReference type="HOGENOM" id="CLU_1421369_0_0_1"/>
<dbReference type="InterPro" id="IPR006045">
    <property type="entry name" value="Cupin_1"/>
</dbReference>
<dbReference type="SUPFAM" id="SSF51182">
    <property type="entry name" value="RmlC-like cupins"/>
    <property type="match status" value="1"/>
</dbReference>
<name>A0A0D2E0H0_9EURO</name>
<dbReference type="Gene3D" id="2.60.120.10">
    <property type="entry name" value="Jelly Rolls"/>
    <property type="match status" value="1"/>
</dbReference>
<dbReference type="Pfam" id="PF00190">
    <property type="entry name" value="Cupin_1"/>
    <property type="match status" value="1"/>
</dbReference>
<dbReference type="Proteomes" id="UP000053342">
    <property type="component" value="Unassembled WGS sequence"/>
</dbReference>
<dbReference type="AlphaFoldDB" id="A0A0D2E0H0"/>
<feature type="domain" description="Cupin type-1" evidence="1">
    <location>
        <begin position="16"/>
        <end position="87"/>
    </location>
</feature>
<dbReference type="PANTHER" id="PTHR36440">
    <property type="entry name" value="PUTATIVE (AFU_ORTHOLOGUE AFUA_8G07350)-RELATED"/>
    <property type="match status" value="1"/>
</dbReference>
<dbReference type="RefSeq" id="XP_016269124.1">
    <property type="nucleotide sequence ID" value="XM_016402071.1"/>
</dbReference>
<dbReference type="GeneID" id="27353541"/>
<dbReference type="VEuPathDB" id="FungiDB:PV06_01467"/>
<evidence type="ECO:0000259" key="1">
    <source>
        <dbReference type="Pfam" id="PF00190"/>
    </source>
</evidence>
<keyword evidence="3" id="KW-1185">Reference proteome</keyword>
<evidence type="ECO:0000313" key="2">
    <source>
        <dbReference type="EMBL" id="KIW48908.1"/>
    </source>
</evidence>
<dbReference type="InterPro" id="IPR014710">
    <property type="entry name" value="RmlC-like_jellyroll"/>
</dbReference>
<gene>
    <name evidence="2" type="ORF">PV06_01467</name>
</gene>
<dbReference type="PANTHER" id="PTHR36440:SF1">
    <property type="entry name" value="PUTATIVE (AFU_ORTHOLOGUE AFUA_8G07350)-RELATED"/>
    <property type="match status" value="1"/>
</dbReference>
<dbReference type="InterPro" id="IPR053146">
    <property type="entry name" value="QDO-like"/>
</dbReference>
<accession>A0A0D2E0H0</accession>
<sequence length="192" mass="20859">MSADKVPTIVESSLTNNGQRTVVVSDLAPGAAAPPHYHTDFTETFTLIKGGMTVFLSPDMDEANLKPIPLEVGKPVTVPLNTLHSFIVPDEFTHVNVVFQPGSIGFEKTILIMRGMQEDHVYTNLSSPDSETGVMFYAVMSELTNTVVFVGKAKSDMDELQDVKGKAIEATKQELVAKYASEQQLKQAAGIE</sequence>
<proteinExistence type="predicted"/>
<organism evidence="2 3">
    <name type="scientific">Exophiala oligosperma</name>
    <dbReference type="NCBI Taxonomy" id="215243"/>
    <lineage>
        <taxon>Eukaryota</taxon>
        <taxon>Fungi</taxon>
        <taxon>Dikarya</taxon>
        <taxon>Ascomycota</taxon>
        <taxon>Pezizomycotina</taxon>
        <taxon>Eurotiomycetes</taxon>
        <taxon>Chaetothyriomycetidae</taxon>
        <taxon>Chaetothyriales</taxon>
        <taxon>Herpotrichiellaceae</taxon>
        <taxon>Exophiala</taxon>
    </lineage>
</organism>